<dbReference type="Gene3D" id="1.10.10.2910">
    <property type="match status" value="1"/>
</dbReference>
<dbReference type="Pfam" id="PF01381">
    <property type="entry name" value="HTH_3"/>
    <property type="match status" value="1"/>
</dbReference>
<dbReference type="SMART" id="SM00530">
    <property type="entry name" value="HTH_XRE"/>
    <property type="match status" value="1"/>
</dbReference>
<dbReference type="Gene3D" id="1.10.260.40">
    <property type="entry name" value="lambda repressor-like DNA-binding domains"/>
    <property type="match status" value="1"/>
</dbReference>
<protein>
    <submittedName>
        <fullName evidence="3">Zn-dependent peptidase ImmA (M78 family)/DNA-binding XRE family transcriptional regulator</fullName>
    </submittedName>
</protein>
<sequence length="378" mass="41950">MTPSSPVNVGLRVKHARQNLRRMSQDALAAAMGFNDRQTVSDIETGKRAVKSDELLQLSNALDQDLEYFISPFSVVGEAEYSWRASSDVTEDALDSFEIKASGWIGMLRWLRAQSTVPHDPLGFSLRLNENSTFEQAQQAAELLVEKLALGLMPAASLADCIESRLDIPVLFVDMDQGLKRGSISGAACHLAELGAVLVNRQEPSVRRNFDLAHELFHTLTWGRVKIQHRESNSMEERKRTRRVEQLADNFASALLMPRASLDSLIHPARANEVVHLADVAAELQVSTTALGWRLRSLGRIDEPIRVALSQITRPDPVGETPKLFSAPFVRDLHAALDKGRLTMRKAASTLSLSQEQLLELFAAYQLSDPSSSWTQTE</sequence>
<reference evidence="3 4" key="1">
    <citation type="submission" date="2020-08" db="EMBL/GenBank/DDBJ databases">
        <title>Genomic Encyclopedia of Type Strains, Phase III (KMG-III): the genomes of soil and plant-associated and newly described type strains.</title>
        <authorList>
            <person name="Whitman W."/>
        </authorList>
    </citation>
    <scope>NUCLEOTIDE SEQUENCE [LARGE SCALE GENOMIC DNA]</scope>
    <source>
        <strain evidence="3 4">CECT 7247</strain>
    </source>
</reference>
<evidence type="ECO:0000313" key="3">
    <source>
        <dbReference type="EMBL" id="MBB3193311.1"/>
    </source>
</evidence>
<dbReference type="InterPro" id="IPR010359">
    <property type="entry name" value="IrrE_HExxH"/>
</dbReference>
<dbReference type="EMBL" id="JACHXO010000001">
    <property type="protein sequence ID" value="MBB3193311.1"/>
    <property type="molecule type" value="Genomic_DNA"/>
</dbReference>
<name>A0ABR6GMH6_9BURK</name>
<dbReference type="InterPro" id="IPR001387">
    <property type="entry name" value="Cro/C1-type_HTH"/>
</dbReference>
<dbReference type="InterPro" id="IPR010982">
    <property type="entry name" value="Lambda_DNA-bd_dom_sf"/>
</dbReference>
<evidence type="ECO:0000256" key="1">
    <source>
        <dbReference type="ARBA" id="ARBA00007227"/>
    </source>
</evidence>
<dbReference type="PANTHER" id="PTHR43236:SF1">
    <property type="entry name" value="BLL7220 PROTEIN"/>
    <property type="match status" value="1"/>
</dbReference>
<dbReference type="RefSeq" id="WP_088449080.1">
    <property type="nucleotide sequence ID" value="NZ_JACHXO010000001.1"/>
</dbReference>
<keyword evidence="4" id="KW-1185">Reference proteome</keyword>
<dbReference type="InterPro" id="IPR052345">
    <property type="entry name" value="Rad_response_metalloprotease"/>
</dbReference>
<organism evidence="3 4">
    <name type="scientific">Roseateles terrae</name>
    <dbReference type="NCBI Taxonomy" id="431060"/>
    <lineage>
        <taxon>Bacteria</taxon>
        <taxon>Pseudomonadati</taxon>
        <taxon>Pseudomonadota</taxon>
        <taxon>Betaproteobacteria</taxon>
        <taxon>Burkholderiales</taxon>
        <taxon>Sphaerotilaceae</taxon>
        <taxon>Roseateles</taxon>
    </lineage>
</organism>
<accession>A0ABR6GMH6</accession>
<feature type="domain" description="HTH cro/C1-type" evidence="2">
    <location>
        <begin position="13"/>
        <end position="69"/>
    </location>
</feature>
<dbReference type="SUPFAM" id="SSF47413">
    <property type="entry name" value="lambda repressor-like DNA-binding domains"/>
    <property type="match status" value="1"/>
</dbReference>
<dbReference type="CDD" id="cd00093">
    <property type="entry name" value="HTH_XRE"/>
    <property type="match status" value="1"/>
</dbReference>
<dbReference type="Pfam" id="PF06114">
    <property type="entry name" value="Peptidase_M78"/>
    <property type="match status" value="1"/>
</dbReference>
<comment type="similarity">
    <text evidence="1">Belongs to the short-chain fatty acyl-CoA assimilation regulator (ScfR) family.</text>
</comment>
<evidence type="ECO:0000259" key="2">
    <source>
        <dbReference type="PROSITE" id="PS50943"/>
    </source>
</evidence>
<dbReference type="PROSITE" id="PS50943">
    <property type="entry name" value="HTH_CROC1"/>
    <property type="match status" value="1"/>
</dbReference>
<dbReference type="PANTHER" id="PTHR43236">
    <property type="entry name" value="ANTITOXIN HIGA1"/>
    <property type="match status" value="1"/>
</dbReference>
<gene>
    <name evidence="3" type="ORF">FHS28_000676</name>
</gene>
<dbReference type="Proteomes" id="UP000574369">
    <property type="component" value="Unassembled WGS sequence"/>
</dbReference>
<comment type="caution">
    <text evidence="3">The sequence shown here is derived from an EMBL/GenBank/DDBJ whole genome shotgun (WGS) entry which is preliminary data.</text>
</comment>
<evidence type="ECO:0000313" key="4">
    <source>
        <dbReference type="Proteomes" id="UP000574369"/>
    </source>
</evidence>
<proteinExistence type="inferred from homology"/>